<dbReference type="Proteomes" id="UP000011135">
    <property type="component" value="Unassembled WGS sequence"/>
</dbReference>
<evidence type="ECO:0000313" key="1">
    <source>
        <dbReference type="EMBL" id="ELR68503.1"/>
    </source>
</evidence>
<dbReference type="eggNOG" id="ENOG502ZAVX">
    <property type="taxonomic scope" value="Bacteria"/>
</dbReference>
<gene>
    <name evidence="1" type="ORF">C900_00337</name>
</gene>
<organism evidence="1 2">
    <name type="scientific">Fulvivirga imtechensis AK7</name>
    <dbReference type="NCBI Taxonomy" id="1237149"/>
    <lineage>
        <taxon>Bacteria</taxon>
        <taxon>Pseudomonadati</taxon>
        <taxon>Bacteroidota</taxon>
        <taxon>Cytophagia</taxon>
        <taxon>Cytophagales</taxon>
        <taxon>Fulvivirgaceae</taxon>
        <taxon>Fulvivirga</taxon>
    </lineage>
</organism>
<name>L8JJS5_9BACT</name>
<reference evidence="1 2" key="1">
    <citation type="submission" date="2012-12" db="EMBL/GenBank/DDBJ databases">
        <title>Genome assembly of Fulvivirga imtechensis AK7.</title>
        <authorList>
            <person name="Nupur N."/>
            <person name="Khatri I."/>
            <person name="Kumar R."/>
            <person name="Subramanian S."/>
            <person name="Pinnaka A."/>
        </authorList>
    </citation>
    <scope>NUCLEOTIDE SEQUENCE [LARGE SCALE GENOMIC DNA]</scope>
    <source>
        <strain evidence="1 2">AK7</strain>
    </source>
</reference>
<accession>L8JJS5</accession>
<sequence length="382" mass="44591">MHSYIDCTCRHCGFPFYQMLPVGHHVEVPFTVAVDDGEIYHGHKDYKWLEEVVKQSFPLAGQEVSIEKRIFKAHNDVVILNTLDFLYGHSLLKLYNAQHHLDRNPSTGLVLIISKAFEWMIPAGCAEAWIVDLKLGELRKGYTAIAEFVSAQLQRFDRVYLSYAYSHPDFTRVDIARYTGVEPFRIENFTHTTPRITFVLREDRWWHPHRADYWFYRACRKSGWLKVGGKLLSMRQKQLVESTIRYVKNELTEAEFFIVGFGTTGNFNGNTHDRRVNSLNGDIEREWCKIYSKSHVVVGFHGSNMLLPTAFAAGCVEILPEDRFGNMVQDISVRYHDRQQLFFYRFADQYTQPSRVAGKIVAMIRDYESYHRNMCKHVYTST</sequence>
<comment type="caution">
    <text evidence="1">The sequence shown here is derived from an EMBL/GenBank/DDBJ whole genome shotgun (WGS) entry which is preliminary data.</text>
</comment>
<keyword evidence="2" id="KW-1185">Reference proteome</keyword>
<evidence type="ECO:0000313" key="2">
    <source>
        <dbReference type="Proteomes" id="UP000011135"/>
    </source>
</evidence>
<proteinExistence type="predicted"/>
<dbReference type="EMBL" id="AMZN01000111">
    <property type="protein sequence ID" value="ELR68503.1"/>
    <property type="molecule type" value="Genomic_DNA"/>
</dbReference>
<dbReference type="AlphaFoldDB" id="L8JJS5"/>
<dbReference type="STRING" id="1237149.C900_00337"/>
<protein>
    <submittedName>
        <fullName evidence="1">Uncharacterized protein</fullName>
    </submittedName>
</protein>